<evidence type="ECO:0000313" key="3">
    <source>
        <dbReference type="Proteomes" id="UP000020077"/>
    </source>
</evidence>
<name>A0A080LS60_9PROT</name>
<evidence type="ECO:0000313" key="2">
    <source>
        <dbReference type="EMBL" id="KFB71148.1"/>
    </source>
</evidence>
<dbReference type="EMBL" id="JDVG02000591">
    <property type="protein sequence ID" value="KFB71148.1"/>
    <property type="molecule type" value="Genomic_DNA"/>
</dbReference>
<comment type="caution">
    <text evidence="2">The sequence shown here is derived from an EMBL/GenBank/DDBJ whole genome shotgun (WGS) entry which is preliminary data.</text>
</comment>
<dbReference type="Proteomes" id="UP000020077">
    <property type="component" value="Unassembled WGS sequence"/>
</dbReference>
<dbReference type="AlphaFoldDB" id="A0A080LS60"/>
<accession>A0A080LS60</accession>
<reference evidence="2 3" key="1">
    <citation type="submission" date="2014-02" db="EMBL/GenBank/DDBJ databases">
        <title>Expanding our view of genomic diversity in Candidatus Accumulibacter clades.</title>
        <authorList>
            <person name="Skennerton C.T."/>
            <person name="Barr J.J."/>
            <person name="Slater F.R."/>
            <person name="Bond P.L."/>
            <person name="Tyson G.W."/>
        </authorList>
    </citation>
    <scope>NUCLEOTIDE SEQUENCE [LARGE SCALE GENOMIC DNA]</scope>
    <source>
        <strain evidence="3">BA-91</strain>
    </source>
</reference>
<sequence>MAGLGRMNEKGGGAGAGQGRSDLASDMTGLAHAADDHAPMAIENQQQCLHEVAIDAVDQRQYGVGFYVQNLAGQVERFRRGLYWAHEVVVVIMGRV</sequence>
<evidence type="ECO:0000256" key="1">
    <source>
        <dbReference type="SAM" id="MobiDB-lite"/>
    </source>
</evidence>
<gene>
    <name evidence="2" type="ORF">AW09_003745</name>
</gene>
<feature type="region of interest" description="Disordered" evidence="1">
    <location>
        <begin position="1"/>
        <end position="29"/>
    </location>
</feature>
<proteinExistence type="predicted"/>
<protein>
    <submittedName>
        <fullName evidence="2">Uncharacterized protein</fullName>
    </submittedName>
</protein>
<organism evidence="2 3">
    <name type="scientific">Candidatus Accumulibacter phosphatis</name>
    <dbReference type="NCBI Taxonomy" id="327160"/>
    <lineage>
        <taxon>Bacteria</taxon>
        <taxon>Pseudomonadati</taxon>
        <taxon>Pseudomonadota</taxon>
        <taxon>Betaproteobacteria</taxon>
        <taxon>Candidatus Accumulibacter</taxon>
    </lineage>
</organism>